<dbReference type="Pfam" id="PF01834">
    <property type="entry name" value="XRCC1_N"/>
    <property type="match status" value="1"/>
</dbReference>
<dbReference type="Gene3D" id="2.60.120.260">
    <property type="entry name" value="Galactose-binding domain-like"/>
    <property type="match status" value="1"/>
</dbReference>
<dbReference type="Pfam" id="PF16589">
    <property type="entry name" value="BRCT_2"/>
    <property type="match status" value="1"/>
</dbReference>
<comment type="subcellular location">
    <subcellularLocation>
        <location evidence="1">Nucleus</location>
    </subcellularLocation>
</comment>
<accession>A0A084WTS9</accession>
<reference evidence="8 10" key="1">
    <citation type="journal article" date="2014" name="BMC Genomics">
        <title>Genome sequence of Anopheles sinensis provides insight into genetics basis of mosquito competence for malaria parasites.</title>
        <authorList>
            <person name="Zhou D."/>
            <person name="Zhang D."/>
            <person name="Ding G."/>
            <person name="Shi L."/>
            <person name="Hou Q."/>
            <person name="Ye Y."/>
            <person name="Xu Y."/>
            <person name="Zhou H."/>
            <person name="Xiong C."/>
            <person name="Li S."/>
            <person name="Yu J."/>
            <person name="Hong S."/>
            <person name="Yu X."/>
            <person name="Zou P."/>
            <person name="Chen C."/>
            <person name="Chang X."/>
            <person name="Wang W."/>
            <person name="Lv Y."/>
            <person name="Sun Y."/>
            <person name="Ma L."/>
            <person name="Shen B."/>
            <person name="Zhu C."/>
        </authorList>
    </citation>
    <scope>NUCLEOTIDE SEQUENCE [LARGE SCALE GENOMIC DNA]</scope>
</reference>
<feature type="domain" description="BRCT" evidence="7">
    <location>
        <begin position="646"/>
        <end position="730"/>
    </location>
</feature>
<feature type="compositionally biased region" description="Low complexity" evidence="6">
    <location>
        <begin position="437"/>
        <end position="463"/>
    </location>
</feature>
<dbReference type="PANTHER" id="PTHR11370:SF5">
    <property type="entry name" value="DNA REPAIR PROTEIN XRCC1"/>
    <property type="match status" value="1"/>
</dbReference>
<dbReference type="Proteomes" id="UP000030765">
    <property type="component" value="Unassembled WGS sequence"/>
</dbReference>
<feature type="region of interest" description="Disordered" evidence="6">
    <location>
        <begin position="232"/>
        <end position="470"/>
    </location>
</feature>
<gene>
    <name evidence="8" type="ORF">ZHAS_00021864</name>
</gene>
<dbReference type="EMBL" id="KE525420">
    <property type="protein sequence ID" value="KFB53623.1"/>
    <property type="molecule type" value="Genomic_DNA"/>
</dbReference>
<evidence type="ECO:0000256" key="4">
    <source>
        <dbReference type="ARBA" id="ARBA00023204"/>
    </source>
</evidence>
<protein>
    <submittedName>
        <fullName evidence="8">AGAP002605-PA-like protein</fullName>
    </submittedName>
</protein>
<feature type="region of interest" description="Disordered" evidence="6">
    <location>
        <begin position="1"/>
        <end position="20"/>
    </location>
</feature>
<name>A0A084WTS9_ANOSI</name>
<keyword evidence="5" id="KW-0539">Nucleus</keyword>
<dbReference type="FunFam" id="3.40.50.10190:FF:000008">
    <property type="entry name" value="X-ray repair cross complementing 1"/>
    <property type="match status" value="1"/>
</dbReference>
<dbReference type="InterPro" id="IPR045080">
    <property type="entry name" value="BRCT_XRCC1_rpt1"/>
</dbReference>
<organism evidence="8">
    <name type="scientific">Anopheles sinensis</name>
    <name type="common">Mosquito</name>
    <dbReference type="NCBI Taxonomy" id="74873"/>
    <lineage>
        <taxon>Eukaryota</taxon>
        <taxon>Metazoa</taxon>
        <taxon>Ecdysozoa</taxon>
        <taxon>Arthropoda</taxon>
        <taxon>Hexapoda</taxon>
        <taxon>Insecta</taxon>
        <taxon>Pterygota</taxon>
        <taxon>Neoptera</taxon>
        <taxon>Endopterygota</taxon>
        <taxon>Diptera</taxon>
        <taxon>Nematocera</taxon>
        <taxon>Culicoidea</taxon>
        <taxon>Culicidae</taxon>
        <taxon>Anophelinae</taxon>
        <taxon>Anopheles</taxon>
    </lineage>
</organism>
<feature type="compositionally biased region" description="Basic and acidic residues" evidence="6">
    <location>
        <begin position="311"/>
        <end position="344"/>
    </location>
</feature>
<evidence type="ECO:0000256" key="3">
    <source>
        <dbReference type="ARBA" id="ARBA00022763"/>
    </source>
</evidence>
<sequence>MASVNFKSIESFSSEDPNYPASNLLKPDNKKWKCREAGEKNAFVVIRLEEPVRISGIDIGNEHSAFIEVLVARSGPSNPDFTEILLSTRFMGPVESRNSTSPNGVQIFNKSTLVPSATDDKWDLVKIICTQPFNSRVKYGLTFVTIRTASGERKEKSLVPEKFQKQIKEEAEKRHDSNVVSFGRFKLREDSPDSDGGEAAGGSLNVFARWKEKLKPNALSATTSVSALMRDSATPEAVKKNVPTPGSVRSVNTPRPKPQRFDSSDEDANLRKANDKPKANRNSVAVLYDEEDDKPDKKFNDSMARYQSAEQKQEKQRTGPKEDVSSRKSSKLHDVSSSKFREFLDLTGQSMDRDPKRTEEKHKPKVVEKPPKAFPASPPSKRTEEISKPKQAESSHRSSHSAPPPYDKNRTPAKVSTNVRTPALPIERELVPKKRLSSPSPTSKGSESCSPSSKKSKSSSPPAKSDEEVQKRVQYKPFGRLLENVVLVISGIQNPERGTIRNQALAMGAKYKPDWDSSCTHLICAYKNTPKYNQVRGKGKIIKKEWIECCYNNRKRYSWRKFAMDTDEANVSDSEDEIVDIANKPAEPVTPTDVRAEDKDDEVVEVGEPVMLHELVESDSDDGAARATRIYDVSTEDEGDANDENSNLEFFKGKTFYLDSEVGAVDVIKLEKYIRSYNGTLSKVLQDVDYVITRNKHKLPPSSKAKLVKPLWIYECGEMECLIPIDRYLV</sequence>
<dbReference type="InterPro" id="IPR001357">
    <property type="entry name" value="BRCT_dom"/>
</dbReference>
<dbReference type="PANTHER" id="PTHR11370">
    <property type="entry name" value="DNA-REPAIR PROTEIN XRCC1"/>
    <property type="match status" value="1"/>
</dbReference>
<dbReference type="EMBL" id="ATLV01026914">
    <property type="status" value="NOT_ANNOTATED_CDS"/>
    <property type="molecule type" value="Genomic_DNA"/>
</dbReference>
<keyword evidence="4" id="KW-0234">DNA repair</keyword>
<feature type="compositionally biased region" description="Basic and acidic residues" evidence="6">
    <location>
        <begin position="381"/>
        <end position="396"/>
    </location>
</feature>
<feature type="compositionally biased region" description="Basic and acidic residues" evidence="6">
    <location>
        <begin position="351"/>
        <end position="371"/>
    </location>
</feature>
<dbReference type="Gene3D" id="3.40.50.10190">
    <property type="entry name" value="BRCT domain"/>
    <property type="match status" value="2"/>
</dbReference>
<evidence type="ECO:0000256" key="1">
    <source>
        <dbReference type="ARBA" id="ARBA00004123"/>
    </source>
</evidence>
<proteinExistence type="predicted"/>
<evidence type="ECO:0000313" key="8">
    <source>
        <dbReference type="EMBL" id="KFB53623.1"/>
    </source>
</evidence>
<dbReference type="PROSITE" id="PS50172">
    <property type="entry name" value="BRCT"/>
    <property type="match status" value="2"/>
</dbReference>
<dbReference type="InterPro" id="IPR008979">
    <property type="entry name" value="Galactose-bd-like_sf"/>
</dbReference>
<dbReference type="GO" id="GO:0006303">
    <property type="term" value="P:double-strand break repair via nonhomologous end joining"/>
    <property type="evidence" value="ECO:0007669"/>
    <property type="project" value="InterPro"/>
</dbReference>
<dbReference type="EnsemblMetazoa" id="ASIC021864-RA">
    <property type="protein sequence ID" value="ASIC021864-PA"/>
    <property type="gene ID" value="ASIC021864"/>
</dbReference>
<dbReference type="CDD" id="cd17725">
    <property type="entry name" value="BRCT_XRCC1_rpt1"/>
    <property type="match status" value="1"/>
</dbReference>
<feature type="compositionally biased region" description="Basic and acidic residues" evidence="6">
    <location>
        <begin position="259"/>
        <end position="278"/>
    </location>
</feature>
<reference evidence="9" key="2">
    <citation type="submission" date="2020-05" db="UniProtKB">
        <authorList>
            <consortium name="EnsemblMetazoa"/>
        </authorList>
    </citation>
    <scope>IDENTIFICATION</scope>
</reference>
<dbReference type="GO" id="GO:0005634">
    <property type="term" value="C:nucleus"/>
    <property type="evidence" value="ECO:0007669"/>
    <property type="project" value="UniProtKB-SubCell"/>
</dbReference>
<dbReference type="GO" id="GO:0000012">
    <property type="term" value="P:single strand break repair"/>
    <property type="evidence" value="ECO:0007669"/>
    <property type="project" value="InterPro"/>
</dbReference>
<evidence type="ECO:0000256" key="6">
    <source>
        <dbReference type="SAM" id="MobiDB-lite"/>
    </source>
</evidence>
<dbReference type="STRING" id="74873.A0A084WTS9"/>
<evidence type="ECO:0000259" key="7">
    <source>
        <dbReference type="PROSITE" id="PS50172"/>
    </source>
</evidence>
<dbReference type="VEuPathDB" id="VectorBase:ASIS007341"/>
<dbReference type="SUPFAM" id="SSF49785">
    <property type="entry name" value="Galactose-binding domain-like"/>
    <property type="match status" value="1"/>
</dbReference>
<dbReference type="OrthoDB" id="25840at2759"/>
<dbReference type="OMA" id="CACENTP"/>
<dbReference type="Pfam" id="PF12738">
    <property type="entry name" value="PTCB-BRCT"/>
    <property type="match status" value="1"/>
</dbReference>
<dbReference type="GO" id="GO:0006284">
    <property type="term" value="P:base-excision repair"/>
    <property type="evidence" value="ECO:0007669"/>
    <property type="project" value="InterPro"/>
</dbReference>
<evidence type="ECO:0000313" key="10">
    <source>
        <dbReference type="Proteomes" id="UP000030765"/>
    </source>
</evidence>
<evidence type="ECO:0000256" key="5">
    <source>
        <dbReference type="ARBA" id="ARBA00023242"/>
    </source>
</evidence>
<keyword evidence="3" id="KW-0227">DNA damage</keyword>
<feature type="domain" description="BRCT" evidence="7">
    <location>
        <begin position="477"/>
        <end position="564"/>
    </location>
</feature>
<dbReference type="AlphaFoldDB" id="A0A084WTS9"/>
<dbReference type="InterPro" id="IPR036420">
    <property type="entry name" value="BRCT_dom_sf"/>
</dbReference>
<keyword evidence="10" id="KW-1185">Reference proteome</keyword>
<dbReference type="FunFam" id="2.60.120.260:FF:000025">
    <property type="entry name" value="DNA repair protein XRCC1 isoform X1"/>
    <property type="match status" value="1"/>
</dbReference>
<dbReference type="GO" id="GO:0003684">
    <property type="term" value="F:damaged DNA binding"/>
    <property type="evidence" value="ECO:0007669"/>
    <property type="project" value="InterPro"/>
</dbReference>
<feature type="compositionally biased region" description="Polar residues" evidence="6">
    <location>
        <begin position="1"/>
        <end position="16"/>
    </location>
</feature>
<evidence type="ECO:0000313" key="9">
    <source>
        <dbReference type="EnsemblMetazoa" id="ASIC021864-PA"/>
    </source>
</evidence>
<dbReference type="SUPFAM" id="SSF52113">
    <property type="entry name" value="BRCT domain"/>
    <property type="match status" value="2"/>
</dbReference>
<evidence type="ECO:0000256" key="2">
    <source>
        <dbReference type="ARBA" id="ARBA00022737"/>
    </source>
</evidence>
<keyword evidence="2" id="KW-0677">Repeat</keyword>
<dbReference type="InterPro" id="IPR002706">
    <property type="entry name" value="Xrcc1_N"/>
</dbReference>
<dbReference type="VEuPathDB" id="VectorBase:ASIC021864"/>
<dbReference type="SMART" id="SM00292">
    <property type="entry name" value="BRCT"/>
    <property type="match status" value="2"/>
</dbReference>